<dbReference type="OrthoDB" id="3994776at2"/>
<reference evidence="1 2" key="1">
    <citation type="submission" date="2015-06" db="EMBL/GenBank/DDBJ databases">
        <authorList>
            <person name="Hoefler B.C."/>
            <person name="Straight P.D."/>
        </authorList>
    </citation>
    <scope>NUCLEOTIDE SEQUENCE [LARGE SCALE GENOMIC DNA]</scope>
    <source>
        <strain evidence="1 2">NRRL 3427</strain>
    </source>
</reference>
<dbReference type="PATRIC" id="fig|1938.6.peg.8343"/>
<evidence type="ECO:0000313" key="1">
    <source>
        <dbReference type="EMBL" id="KOG08496.1"/>
    </source>
</evidence>
<gene>
    <name evidence="1" type="ORF">ADK34_38750</name>
</gene>
<dbReference type="RefSeq" id="WP_033210097.1">
    <property type="nucleotide sequence ID" value="NZ_LGUP01000407.1"/>
</dbReference>
<organism evidence="1 2">
    <name type="scientific">Streptomyces viridochromogenes</name>
    <dbReference type="NCBI Taxonomy" id="1938"/>
    <lineage>
        <taxon>Bacteria</taxon>
        <taxon>Bacillati</taxon>
        <taxon>Actinomycetota</taxon>
        <taxon>Actinomycetes</taxon>
        <taxon>Kitasatosporales</taxon>
        <taxon>Streptomycetaceae</taxon>
        <taxon>Streptomyces</taxon>
    </lineage>
</organism>
<dbReference type="Proteomes" id="UP000037023">
    <property type="component" value="Unassembled WGS sequence"/>
</dbReference>
<accession>A0A0L8J4B1</accession>
<sequence length="470" mass="49845">MHIPVYAHGTIRAAVPALPTVRQLESLDCCVCGAPFGRDLGAVPLGPDPGSGPSGCRPCLRRLVTRAREARDAALAQDADRIRQDAEAWESARAHHIARLEAVRRAAEEVAELAGNEEIPPLRLAWLMISLESACAWIPDAPESPPSVDQEDRLLSSAELQLGSAMITVREATADRLAYHLINEAQPDEPEMCGEMECPEECTGRHDTSHIDCGPDAVFEELQEHGITLDAPGPGPLSPRLAALFAPPPQKESPLLPGLEERAGPALAALGVDTDDPEALLSAAAAGLVADVLASGPLDAIREAPGGPGAGDVLAQSVDLHRRARKALVAARDGGPARLAAFTAVATDLDLPWAGGSRFTLRSASGPVSEFVRNVEREVWVTEELVRRQGWRDALLHRALSASSMAAHRFGMPGWPAAVSASMERLASLDRQAAPKELADLHAVETALLQGPDRLGVEALGWLDRHAPLG</sequence>
<evidence type="ECO:0000313" key="2">
    <source>
        <dbReference type="Proteomes" id="UP000037023"/>
    </source>
</evidence>
<comment type="caution">
    <text evidence="1">The sequence shown here is derived from an EMBL/GenBank/DDBJ whole genome shotgun (WGS) entry which is preliminary data.</text>
</comment>
<dbReference type="EMBL" id="LGUP01000407">
    <property type="protein sequence ID" value="KOG08496.1"/>
    <property type="molecule type" value="Genomic_DNA"/>
</dbReference>
<protein>
    <submittedName>
        <fullName evidence="1">Uncharacterized protein</fullName>
    </submittedName>
</protein>
<dbReference type="AlphaFoldDB" id="A0A0L8J4B1"/>
<name>A0A0L8J4B1_STRVR</name>
<proteinExistence type="predicted"/>